<dbReference type="EMBL" id="NFHO01000003">
    <property type="protein sequence ID" value="OUN43716.1"/>
    <property type="molecule type" value="Genomic_DNA"/>
</dbReference>
<dbReference type="PROSITE" id="PS50146">
    <property type="entry name" value="DAGK"/>
    <property type="match status" value="1"/>
</dbReference>
<keyword evidence="2" id="KW-1185">Reference proteome</keyword>
<dbReference type="Proteomes" id="UP000196560">
    <property type="component" value="Unassembled WGS sequence"/>
</dbReference>
<dbReference type="PANTHER" id="PTHR30492:SF0">
    <property type="entry name" value="METHYLGLYOXAL SYNTHASE"/>
    <property type="match status" value="1"/>
</dbReference>
<dbReference type="InterPro" id="IPR016064">
    <property type="entry name" value="NAD/diacylglycerol_kinase_sf"/>
</dbReference>
<dbReference type="GO" id="GO:0008929">
    <property type="term" value="F:methylglyoxal synthase activity"/>
    <property type="evidence" value="ECO:0007669"/>
    <property type="project" value="InterPro"/>
</dbReference>
<gene>
    <name evidence="1" type="ORF">B5G21_03245</name>
</gene>
<protein>
    <submittedName>
        <fullName evidence="1">Uncharacterized protein</fullName>
    </submittedName>
</protein>
<dbReference type="InterPro" id="IPR017438">
    <property type="entry name" value="ATP-NAD_kinase_N"/>
</dbReference>
<dbReference type="RefSeq" id="WP_019128543.1">
    <property type="nucleotide sequence ID" value="NZ_CALUIC010000001.1"/>
</dbReference>
<name>A0A1Y3U4M5_9ACTN</name>
<dbReference type="STRING" id="1118060.GCA_000311845_01246"/>
<evidence type="ECO:0000313" key="1">
    <source>
        <dbReference type="EMBL" id="OUN43716.1"/>
    </source>
</evidence>
<dbReference type="GO" id="GO:0016301">
    <property type="term" value="F:kinase activity"/>
    <property type="evidence" value="ECO:0007669"/>
    <property type="project" value="InterPro"/>
</dbReference>
<dbReference type="Gene3D" id="2.60.200.40">
    <property type="match status" value="1"/>
</dbReference>
<dbReference type="GeneID" id="98653477"/>
<dbReference type="Pfam" id="PF19279">
    <property type="entry name" value="YegS_C"/>
    <property type="match status" value="1"/>
</dbReference>
<dbReference type="InterPro" id="IPR001206">
    <property type="entry name" value="Diacylglycerol_kinase_cat_dom"/>
</dbReference>
<dbReference type="InterPro" id="IPR045540">
    <property type="entry name" value="YegS/DAGK_C"/>
</dbReference>
<comment type="caution">
    <text evidence="1">The sequence shown here is derived from an EMBL/GenBank/DDBJ whole genome shotgun (WGS) entry which is preliminary data.</text>
</comment>
<accession>A0A1Y3U4M5</accession>
<organism evidence="1 2">
    <name type="scientific">Enorma massiliensis</name>
    <dbReference type="NCBI Taxonomy" id="1472761"/>
    <lineage>
        <taxon>Bacteria</taxon>
        <taxon>Bacillati</taxon>
        <taxon>Actinomycetota</taxon>
        <taxon>Coriobacteriia</taxon>
        <taxon>Coriobacteriales</taxon>
        <taxon>Coriobacteriaceae</taxon>
        <taxon>Enorma</taxon>
    </lineage>
</organism>
<dbReference type="Gene3D" id="3.40.50.10330">
    <property type="entry name" value="Probable inorganic polyphosphate/atp-NAD kinase, domain 1"/>
    <property type="match status" value="1"/>
</dbReference>
<dbReference type="InterPro" id="IPR004363">
    <property type="entry name" value="Methylgl_synth"/>
</dbReference>
<dbReference type="GO" id="GO:0005829">
    <property type="term" value="C:cytosol"/>
    <property type="evidence" value="ECO:0007669"/>
    <property type="project" value="TreeGrafter"/>
</dbReference>
<dbReference type="AlphaFoldDB" id="A0A1Y3U4M5"/>
<dbReference type="PANTHER" id="PTHR30492">
    <property type="entry name" value="METHYLGLYOXAL SYNTHASE"/>
    <property type="match status" value="1"/>
</dbReference>
<dbReference type="SMART" id="SM00046">
    <property type="entry name" value="DAGKc"/>
    <property type="match status" value="1"/>
</dbReference>
<sequence length="309" mass="32820">MRCLIVHNLASGPHSDEIFTFIHALLATGDEVVMRCIGEALETEEAVADARSFDRIVVSGGDGTVANVLDHLRDCGVPILVFPSGTANLYFQNVGNAPDAAALAQACRAGITAKVDMGELFWVDESGETRRHGFINIAGSGFDATIMEKAAPTKNDIGEIAYVLSALSTPEPQVAHFTIEHDGEVDELDGISCMVGNTAGIQNEINLFPDCRMDDGLIDIAVVEPTTLVGLLPTVAAAVFDPAGRGLGRPQFKTFQAKTAKITCTPSLGMQFDGEVIPNNSGVFGARVLPKCLDIIVDEFSNLRADSQE</sequence>
<dbReference type="eggNOG" id="COG1597">
    <property type="taxonomic scope" value="Bacteria"/>
</dbReference>
<dbReference type="GO" id="GO:0019242">
    <property type="term" value="P:methylglyoxal biosynthetic process"/>
    <property type="evidence" value="ECO:0007669"/>
    <property type="project" value="InterPro"/>
</dbReference>
<proteinExistence type="predicted"/>
<reference evidence="2" key="1">
    <citation type="submission" date="2017-04" db="EMBL/GenBank/DDBJ databases">
        <title>Function of individual gut microbiota members based on whole genome sequencing of pure cultures obtained from chicken caecum.</title>
        <authorList>
            <person name="Medvecky M."/>
            <person name="Cejkova D."/>
            <person name="Polansky O."/>
            <person name="Karasova D."/>
            <person name="Kubasova T."/>
            <person name="Cizek A."/>
            <person name="Rychlik I."/>
        </authorList>
    </citation>
    <scope>NUCLEOTIDE SEQUENCE [LARGE SCALE GENOMIC DNA]</scope>
    <source>
        <strain evidence="2">An70</strain>
    </source>
</reference>
<dbReference type="Pfam" id="PF00781">
    <property type="entry name" value="DAGK_cat"/>
    <property type="match status" value="1"/>
</dbReference>
<evidence type="ECO:0000313" key="2">
    <source>
        <dbReference type="Proteomes" id="UP000196560"/>
    </source>
</evidence>
<dbReference type="SUPFAM" id="SSF111331">
    <property type="entry name" value="NAD kinase/diacylglycerol kinase-like"/>
    <property type="match status" value="1"/>
</dbReference>